<keyword evidence="7 13" id="KW-0808">Transferase</keyword>
<dbReference type="SUPFAM" id="SSF53383">
    <property type="entry name" value="PLP-dependent transferases"/>
    <property type="match status" value="1"/>
</dbReference>
<evidence type="ECO:0000256" key="10">
    <source>
        <dbReference type="ARBA" id="ARBA00022898"/>
    </source>
</evidence>
<dbReference type="InterPro" id="IPR049704">
    <property type="entry name" value="Aminotrans_3_PPA_site"/>
</dbReference>
<evidence type="ECO:0000256" key="8">
    <source>
        <dbReference type="ARBA" id="ARBA00022691"/>
    </source>
</evidence>
<evidence type="ECO:0000256" key="12">
    <source>
        <dbReference type="ARBA" id="ARBA00060970"/>
    </source>
</evidence>
<dbReference type="EC" id="2.6.1.62" evidence="13"/>
<feature type="binding site" evidence="13">
    <location>
        <position position="312"/>
    </location>
    <ligand>
        <name>substrate</name>
    </ligand>
</feature>
<evidence type="ECO:0000256" key="2">
    <source>
        <dbReference type="ARBA" id="ARBA00004496"/>
    </source>
</evidence>
<comment type="cofactor">
    <cofactor evidence="1 13">
        <name>pyridoxal 5'-phosphate</name>
        <dbReference type="ChEBI" id="CHEBI:597326"/>
    </cofactor>
</comment>
<evidence type="ECO:0000256" key="6">
    <source>
        <dbReference type="ARBA" id="ARBA00022576"/>
    </source>
</evidence>
<comment type="function">
    <text evidence="13">Catalyzes the transfer of the alpha-amino group from S-adenosyl-L-methionine (SAM) to 7-keto-8-aminopelargonic acid (KAPA) to form 7,8-diaminopelargonic acid (DAPA). It is the only aminotransferase known to utilize SAM as an amino donor.</text>
</comment>
<dbReference type="InterPro" id="IPR005814">
    <property type="entry name" value="Aminotrans_3"/>
</dbReference>
<dbReference type="Gene3D" id="3.90.1150.10">
    <property type="entry name" value="Aspartate Aminotransferase, domain 1"/>
    <property type="match status" value="1"/>
</dbReference>
<comment type="pathway">
    <text evidence="3 13">Cofactor biosynthesis; biotin biosynthesis; 7,8-diaminononanoate from 8-amino-7-oxononanoate (SAM route): step 1/1.</text>
</comment>
<feature type="binding site" evidence="13">
    <location>
        <position position="402"/>
    </location>
    <ligand>
        <name>substrate</name>
    </ligand>
</feature>
<gene>
    <name evidence="13 14" type="primary">bioA</name>
    <name evidence="14" type="ORF">QJT80_14305</name>
</gene>
<dbReference type="Gene3D" id="3.40.640.10">
    <property type="entry name" value="Type I PLP-dependent aspartate aminotransferase-like (Major domain)"/>
    <property type="match status" value="1"/>
</dbReference>
<dbReference type="GO" id="GO:0005737">
    <property type="term" value="C:cytoplasm"/>
    <property type="evidence" value="ECO:0007669"/>
    <property type="project" value="UniProtKB-SubCell"/>
</dbReference>
<name>A0AA95KE00_9GAMM</name>
<feature type="binding site" evidence="13">
    <location>
        <position position="52"/>
    </location>
    <ligand>
        <name>substrate</name>
    </ligand>
</feature>
<comment type="catalytic activity">
    <reaction evidence="11 13">
        <text>(8S)-8-amino-7-oxononanoate + S-adenosyl-L-methionine = S-adenosyl-4-methylsulfanyl-2-oxobutanoate + (7R,8S)-7,8-diammoniononanoate</text>
        <dbReference type="Rhea" id="RHEA:16861"/>
        <dbReference type="ChEBI" id="CHEBI:16490"/>
        <dbReference type="ChEBI" id="CHEBI:59789"/>
        <dbReference type="ChEBI" id="CHEBI:149468"/>
        <dbReference type="ChEBI" id="CHEBI:149469"/>
        <dbReference type="EC" id="2.6.1.62"/>
    </reaction>
</comment>
<reference evidence="14" key="2">
    <citation type="submission" date="2023-04" db="EMBL/GenBank/DDBJ databases">
        <authorList>
            <person name="Beletskiy A.V."/>
            <person name="Mardanov A.V."/>
            <person name="Ravin N.V."/>
        </authorList>
    </citation>
    <scope>NUCLEOTIDE SEQUENCE</scope>
    <source>
        <strain evidence="14">GKL-01</strain>
    </source>
</reference>
<dbReference type="PANTHER" id="PTHR42684:SF3">
    <property type="entry name" value="ADENOSYLMETHIONINE-8-AMINO-7-OXONONANOATE AMINOTRANSFERASE"/>
    <property type="match status" value="1"/>
</dbReference>
<sequence>MDANLVQLDRQYIWHPYTQAQTAPDPIPISHAKGSYLYMQDGKALLDLISSWWVNTLGHAHPVIAQAIAQQAQTLEQVIFAGFTHPPAVKLAQALAEILPSGLTRTFYSDNGSTAIEVAFKMALQYWQNLNQPQRKRFIAFEGAYHGDTVGAMSAGISSGFFDAYQSLLFSVELLPFPATWQDDHDVALKEAASLAALEKLLTQYPDEIAGLIIEPLVQGAGGMRMCRPEFLQALATRLKQANILLIFDEVMTGFGRTGQLFASYTAKVIPDIICLSKGLTGGFLPLSVTVCHEFIYQAFLDTRFEKSLVHGHSFTANPLGCSAALAALQVFKDEQIPQKLSLIESWHRQGLALLRDHPAVNHIRQRGTIAAFDLKVTDAGYTSTIATQLKAYFHEHGLLLRPLGNVVYLLPPYCISEADLIRAYHIIRHALDTVYHA</sequence>
<evidence type="ECO:0000256" key="3">
    <source>
        <dbReference type="ARBA" id="ARBA00005063"/>
    </source>
</evidence>
<keyword evidence="9 13" id="KW-0093">Biotin biosynthesis</keyword>
<feature type="binding site" evidence="13">
    <location>
        <position position="278"/>
    </location>
    <ligand>
        <name>substrate</name>
    </ligand>
</feature>
<feature type="binding site" evidence="13">
    <location>
        <begin position="112"/>
        <end position="113"/>
    </location>
    <ligand>
        <name>pyridoxal 5'-phosphate</name>
        <dbReference type="ChEBI" id="CHEBI:597326"/>
    </ligand>
</feature>
<feature type="site" description="Participates in the substrate recognition with KAPA and in a stacking interaction with the adenine ring of SAM" evidence="13">
    <location>
        <position position="17"/>
    </location>
</feature>
<evidence type="ECO:0000256" key="13">
    <source>
        <dbReference type="HAMAP-Rule" id="MF_00834"/>
    </source>
</evidence>
<keyword evidence="6 13" id="KW-0032">Aminotransferase</keyword>
<evidence type="ECO:0000313" key="14">
    <source>
        <dbReference type="EMBL" id="WGZ90644.1"/>
    </source>
</evidence>
<proteinExistence type="inferred from homology"/>
<protein>
    <recommendedName>
        <fullName evidence="13">Adenosylmethionine-8-amino-7-oxononanoate aminotransferase</fullName>
        <ecNumber evidence="13">2.6.1.62</ecNumber>
    </recommendedName>
    <alternativeName>
        <fullName evidence="13">7,8-diamino-pelargonic acid aminotransferase</fullName>
        <shortName evidence="13">DAPA AT</shortName>
        <shortName evidence="13">DAPA aminotransferase</shortName>
    </alternativeName>
    <alternativeName>
        <fullName evidence="13">7,8-diaminononanoate synthase</fullName>
        <shortName evidence="13">DANS</shortName>
    </alternativeName>
    <alternativeName>
        <fullName evidence="13">Diaminopelargonic acid synthase</fullName>
    </alternativeName>
</protein>
<comment type="subcellular location">
    <subcellularLocation>
        <location evidence="2 13">Cytoplasm</location>
    </subcellularLocation>
</comment>
<dbReference type="Proteomes" id="UP001300672">
    <property type="component" value="Chromosome"/>
</dbReference>
<evidence type="ECO:0000256" key="11">
    <source>
        <dbReference type="ARBA" id="ARBA00048449"/>
    </source>
</evidence>
<keyword evidence="5 13" id="KW-0963">Cytoplasm</keyword>
<accession>A0AA95KE00</accession>
<dbReference type="PROSITE" id="PS00600">
    <property type="entry name" value="AA_TRANSFER_CLASS_3"/>
    <property type="match status" value="1"/>
</dbReference>
<dbReference type="AlphaFoldDB" id="A0AA95KE00"/>
<dbReference type="PANTHER" id="PTHR42684">
    <property type="entry name" value="ADENOSYLMETHIONINE-8-AMINO-7-OXONONANOATE AMINOTRANSFERASE"/>
    <property type="match status" value="1"/>
</dbReference>
<dbReference type="HAMAP" id="MF_00834">
    <property type="entry name" value="BioA"/>
    <property type="match status" value="1"/>
</dbReference>
<dbReference type="Pfam" id="PF00202">
    <property type="entry name" value="Aminotran_3"/>
    <property type="match status" value="1"/>
</dbReference>
<dbReference type="CDD" id="cd00610">
    <property type="entry name" value="OAT_like"/>
    <property type="match status" value="1"/>
</dbReference>
<dbReference type="InterPro" id="IPR015421">
    <property type="entry name" value="PyrdxlP-dep_Trfase_major"/>
</dbReference>
<dbReference type="KEGG" id="tdu:QJT80_14305"/>
<comment type="similarity">
    <text evidence="12 13">Belongs to the class-III pyridoxal-phosphate-dependent aminotransferase family. BioA subfamily.</text>
</comment>
<evidence type="ECO:0000256" key="5">
    <source>
        <dbReference type="ARBA" id="ARBA00022490"/>
    </source>
</evidence>
<evidence type="ECO:0000256" key="1">
    <source>
        <dbReference type="ARBA" id="ARBA00001933"/>
    </source>
</evidence>
<feature type="modified residue" description="N6-(pyridoxal phosphate)lysine" evidence="13">
    <location>
        <position position="278"/>
    </location>
</feature>
<feature type="binding site" evidence="13">
    <location>
        <position position="249"/>
    </location>
    <ligand>
        <name>pyridoxal 5'-phosphate</name>
        <dbReference type="ChEBI" id="CHEBI:597326"/>
    </ligand>
</feature>
<organism evidence="14">
    <name type="scientific">Candidatus Thiocaldithrix dubininis</name>
    <dbReference type="NCBI Taxonomy" id="3080823"/>
    <lineage>
        <taxon>Bacteria</taxon>
        <taxon>Pseudomonadati</taxon>
        <taxon>Pseudomonadota</taxon>
        <taxon>Gammaproteobacteria</taxon>
        <taxon>Thiotrichales</taxon>
        <taxon>Thiotrichaceae</taxon>
        <taxon>Candidatus Thiocaldithrix</taxon>
    </lineage>
</organism>
<dbReference type="GO" id="GO:0009102">
    <property type="term" value="P:biotin biosynthetic process"/>
    <property type="evidence" value="ECO:0007669"/>
    <property type="project" value="UniProtKB-UniRule"/>
</dbReference>
<comment type="subunit">
    <text evidence="4 13">Homodimer.</text>
</comment>
<dbReference type="InterPro" id="IPR015424">
    <property type="entry name" value="PyrdxlP-dep_Trfase"/>
</dbReference>
<dbReference type="NCBIfam" id="NF004624">
    <property type="entry name" value="PRK05964.1"/>
    <property type="match status" value="1"/>
</dbReference>
<dbReference type="EMBL" id="CP124755">
    <property type="protein sequence ID" value="WGZ90644.1"/>
    <property type="molecule type" value="Genomic_DNA"/>
</dbReference>
<feature type="binding site" evidence="13">
    <location>
        <begin position="313"/>
        <end position="314"/>
    </location>
    <ligand>
        <name>pyridoxal 5'-phosphate</name>
        <dbReference type="ChEBI" id="CHEBI:597326"/>
    </ligand>
</feature>
<evidence type="ECO:0000256" key="9">
    <source>
        <dbReference type="ARBA" id="ARBA00022756"/>
    </source>
</evidence>
<dbReference type="GO" id="GO:0030170">
    <property type="term" value="F:pyridoxal phosphate binding"/>
    <property type="evidence" value="ECO:0007669"/>
    <property type="project" value="UniProtKB-UniRule"/>
</dbReference>
<keyword evidence="10 13" id="KW-0663">Pyridoxal phosphate</keyword>
<evidence type="ECO:0000256" key="4">
    <source>
        <dbReference type="ARBA" id="ARBA00011738"/>
    </source>
</evidence>
<keyword evidence="8 13" id="KW-0949">S-adenosyl-L-methionine</keyword>
<dbReference type="GO" id="GO:0004141">
    <property type="term" value="F:dethiobiotin synthase activity"/>
    <property type="evidence" value="ECO:0007669"/>
    <property type="project" value="TreeGrafter"/>
</dbReference>
<dbReference type="NCBIfam" id="TIGR00508">
    <property type="entry name" value="bioA"/>
    <property type="match status" value="1"/>
</dbReference>
<dbReference type="InterPro" id="IPR015422">
    <property type="entry name" value="PyrdxlP-dep_Trfase_small"/>
</dbReference>
<evidence type="ECO:0000256" key="7">
    <source>
        <dbReference type="ARBA" id="ARBA00022679"/>
    </source>
</evidence>
<reference evidence="14" key="1">
    <citation type="journal article" date="2023" name="Int. J. Mol. Sci.">
        <title>Metagenomics Revealed a New Genus 'Candidatus Thiocaldithrix dubininis' gen. nov., sp. nov. and a New Species 'Candidatus Thiothrix putei' sp. nov. in the Family Thiotrichaceae, Some Members of Which Have Traits of Both Na+- and H+-Motive Energetics.</title>
        <authorList>
            <person name="Ravin N.V."/>
            <person name="Muntyan M.S."/>
            <person name="Smolyakov D.D."/>
            <person name="Rudenko T.S."/>
            <person name="Beletsky A.V."/>
            <person name="Mardanov A.V."/>
            <person name="Grabovich M.Y."/>
        </authorList>
    </citation>
    <scope>NUCLEOTIDE SEQUENCE</scope>
    <source>
        <strain evidence="14">GKL-01</strain>
    </source>
</reference>
<feature type="binding site" evidence="13">
    <location>
        <position position="145"/>
    </location>
    <ligand>
        <name>substrate</name>
    </ligand>
</feature>
<dbReference type="FunFam" id="3.40.640.10:FF:000078">
    <property type="entry name" value="Adenosylmethionine-8-amino-7-oxononanoate aminotransferase"/>
    <property type="match status" value="1"/>
</dbReference>
<dbReference type="InterPro" id="IPR005815">
    <property type="entry name" value="BioA"/>
</dbReference>
<dbReference type="GO" id="GO:0004015">
    <property type="term" value="F:adenosylmethionine-8-amino-7-oxononanoate transaminase activity"/>
    <property type="evidence" value="ECO:0007669"/>
    <property type="project" value="UniProtKB-UniRule"/>
</dbReference>